<dbReference type="PROSITE" id="PS50175">
    <property type="entry name" value="ASP_PROT_RETROV"/>
    <property type="match status" value="1"/>
</dbReference>
<dbReference type="Pfam" id="PF16064">
    <property type="entry name" value="DUF4806"/>
    <property type="match status" value="1"/>
</dbReference>
<dbReference type="InterPro" id="IPR036397">
    <property type="entry name" value="RNaseH_sf"/>
</dbReference>
<dbReference type="GO" id="GO:0006508">
    <property type="term" value="P:proteolysis"/>
    <property type="evidence" value="ECO:0007669"/>
    <property type="project" value="InterPro"/>
</dbReference>
<dbReference type="Pfam" id="PF17919">
    <property type="entry name" value="RT_RNaseH_2"/>
    <property type="match status" value="1"/>
</dbReference>
<evidence type="ECO:0000313" key="18">
    <source>
        <dbReference type="EMBL" id="RXN15448.1"/>
    </source>
</evidence>
<dbReference type="STRING" id="84645.A0A498M3L6"/>
<dbReference type="InterPro" id="IPR041373">
    <property type="entry name" value="RT_RNaseH"/>
</dbReference>
<evidence type="ECO:0000256" key="13">
    <source>
        <dbReference type="ARBA" id="ARBA00039658"/>
    </source>
</evidence>
<keyword evidence="10" id="KW-0694">RNA-binding</keyword>
<evidence type="ECO:0000256" key="7">
    <source>
        <dbReference type="ARBA" id="ARBA00022759"/>
    </source>
</evidence>
<dbReference type="FunFam" id="1.10.340.70:FF:000003">
    <property type="entry name" value="Protein CBG25708"/>
    <property type="match status" value="1"/>
</dbReference>
<feature type="compositionally biased region" description="Polar residues" evidence="14">
    <location>
        <begin position="267"/>
        <end position="280"/>
    </location>
</feature>
<feature type="compositionally biased region" description="Polar residues" evidence="14">
    <location>
        <begin position="646"/>
        <end position="656"/>
    </location>
</feature>
<feature type="domain" description="Peptidase A2" evidence="15">
    <location>
        <begin position="723"/>
        <end position="760"/>
    </location>
</feature>
<dbReference type="InterPro" id="IPR050951">
    <property type="entry name" value="Retrovirus_Pol_polyprotein"/>
</dbReference>
<dbReference type="SUPFAM" id="SSF53098">
    <property type="entry name" value="Ribonuclease H-like"/>
    <property type="match status" value="2"/>
</dbReference>
<feature type="region of interest" description="Disordered" evidence="14">
    <location>
        <begin position="1967"/>
        <end position="2009"/>
    </location>
</feature>
<evidence type="ECO:0000256" key="2">
    <source>
        <dbReference type="ARBA" id="ARBA00012180"/>
    </source>
</evidence>
<feature type="compositionally biased region" description="Polar residues" evidence="14">
    <location>
        <begin position="300"/>
        <end position="315"/>
    </location>
</feature>
<feature type="domain" description="Integrase catalytic" evidence="17">
    <location>
        <begin position="1678"/>
        <end position="1835"/>
    </location>
</feature>
<feature type="compositionally biased region" description="Basic and acidic residues" evidence="14">
    <location>
        <begin position="2054"/>
        <end position="2067"/>
    </location>
</feature>
<dbReference type="InterPro" id="IPR041577">
    <property type="entry name" value="RT_RNaseH_2"/>
</dbReference>
<gene>
    <name evidence="18" type="ORF">ROHU_028107</name>
</gene>
<dbReference type="GO" id="GO:0004190">
    <property type="term" value="F:aspartic-type endopeptidase activity"/>
    <property type="evidence" value="ECO:0007669"/>
    <property type="project" value="InterPro"/>
</dbReference>
<proteinExistence type="inferred from homology"/>
<feature type="region of interest" description="Disordered" evidence="14">
    <location>
        <begin position="3430"/>
        <end position="3478"/>
    </location>
</feature>
<dbReference type="FunFam" id="3.30.70.270:FF:000003">
    <property type="entry name" value="Transposon Ty3-G Gag-Pol polyprotein"/>
    <property type="match status" value="1"/>
</dbReference>
<dbReference type="InterPro" id="IPR027417">
    <property type="entry name" value="P-loop_NTPase"/>
</dbReference>
<feature type="region of interest" description="Disordered" evidence="14">
    <location>
        <begin position="67"/>
        <end position="89"/>
    </location>
</feature>
<dbReference type="Gene3D" id="3.30.420.10">
    <property type="entry name" value="Ribonuclease H-like superfamily/Ribonuclease H"/>
    <property type="match status" value="2"/>
</dbReference>
<feature type="region of interest" description="Disordered" evidence="14">
    <location>
        <begin position="2042"/>
        <end position="2067"/>
    </location>
</feature>
<dbReference type="FunFam" id="3.30.420.10:FF:000032">
    <property type="entry name" value="Retrovirus-related Pol polyprotein from transposon 297-like Protein"/>
    <property type="match status" value="1"/>
</dbReference>
<dbReference type="FunFam" id="3.30.70.270:FF:000026">
    <property type="entry name" value="Transposon Ty3-G Gag-Pol polyprotein"/>
    <property type="match status" value="1"/>
</dbReference>
<comment type="caution">
    <text evidence="18">The sequence shown here is derived from an EMBL/GenBank/DDBJ whole genome shotgun (WGS) entry which is preliminary data.</text>
</comment>
<dbReference type="FunFam" id="3.10.20.370:FF:000001">
    <property type="entry name" value="Retrovirus-related Pol polyprotein from transposon 17.6-like protein"/>
    <property type="match status" value="2"/>
</dbReference>
<sequence>MPIKECCVCGGLVELPDAHDACVFCLGRAHAEAALDGPDCPFCEEMTVKTLRARVSVILNCTPANPLPPPPVAVEPREGRQPRAEGPSDECMSTQFLHAHHSKEPPVSFMKTSLHPSDDARDLVSFGAAKDDLDDDDDAMSTAASGLGDWSACLESEASTVRRWDHALPVWYKIHSSVPDCGGLRGKRPPGETDDEPFRKRVRLAAFHLPVPSHVAGNSGKCLFPIKFALKHKTNTVQPKSSFPPHDGSQSRVISRVPSSDGALQGASPTRSLSLSTSVSPAHAGGPVGAEGFNDAPQVVSGSPSSGDEPSRTNHGALQSHYLDAWHALPEIPKLQDILKSTNRRINRELTRDYVNQAKGVLSFIQSIQLDTDEQMAEKKAEVYTKLQKNLAKALKKLDCQFDSLYKILDQCLSKGVEKSVEQCVDTKNSMIESVAPNDKRGFHKTLQALYKNKGYYWPKNWDAPLDLNMCLAKHMHDNIDDEFNLIFPVDASNKTGISVQEQIDKFSIIQSDTAYSPSSMLYHMENVIKTEVETATEGATESEIMADHTRKRLVWDIRKDLITLPADELFHIAKVIGPVQGKDSSELDLEDSEGCFEYINAFMSSESLLEAEDQGAPGSWVFETTSSAGKREPATAEGQPVTAERMSQTDSTFSTLEGPEGIKAIDKKHTNQRQKYKSTGPKVEHRTQGTNSLEPYQTKTDTIIKLIGSKALTQCNLNGLTVRALLDTGAQVSIVDRVWKEKYLPDIEVRPLQDLLGCGDDLKVCAVNGDPIPFDGWTVITVNLLGNEDPSLSINVPFLVSKMPIERPLLGFNVIEELIQGQPKQLMQTLTALLAGAIDVPNEKAQTLIDIIRTTEEDECGRLKVGQSGVVIPAGQVAWVQCRITSKLAQLDSVVLFEPQEDNTHLRYLDIGEGLLEMPNKGESYTSVPIGNYTGCDVVLPQGTILGTLQRIERIVEPGQSSGARQTVRVQTAGTEEVVTNTGLWHPPVDLGHLSDSQREIVQKMLYEESSVFSKGDDDIGCIPSLQMSITLQDAIPVQRAYSAVPKPLFSEVKGYIQELLAKGWIVKSKSPYAAPVVCVRKKDGKLRLCVDYRLLNKKTIPDRHPLPRIQELIDTLGGYSWFSILDQGKAYHQGFIDEGSRHMTAFITPWGLYEWVRIPFGLSNAPAAFQRSMEEMLDSLRDECCIPYLDDVLCYAKSFEEHVESLRRVLRALRCHGVKLKPEKCEMFRKEVRYVGRLVSAEGVRIDPRDLEAVRSLAHRTPQTVGDVRRLLGFLSYYRTFIQDFSRVARPLYELLQAKTGPEQALHGRRKAKGPQVSSKTPVEWTRDHQQALERLVGMLEEPPVLAYPNFNLPFTLHTDASEEGLGAILYQRQEGKLRVTGYGSRTLTKAERNYRLHSGKLEFLALKWAVCEKFRDYLFYAQHFTVYTDNNPLTYVMSTAKLNAVGHRWVGELSDFRFDIKYRPGRVNIDADTLSRLPLDIEVFESQCTEQLPTSVVKAAWEGSHVSGEKDVAWIAALYMSAVEEKVEPSPTCLPTIELEELITAQRDDPVISQVRQWKVDGVNPTEEMRGNLTGTSRRLMYEWSKLHVEGGLLYRRTMERKQLVLPSKYKKLALEHLHDRMGHVGTERVLSLARDRFYWPYMKAEIEGYVTRKCPCIKQKKPSAHVRAPMSCITTHSPMELVCIDYLHLEPSRGGYEYILVVMDHFTRFAQAYPTKNKSGRTAAERLFQDYIPRFGYPAKLHHDQGREFENELFRTLRQLAGIGHSRTSPYHPQGNPVERFNRTLLQMLRTLTDREKERWKNYLPQVVHAYNCTRHESTGFSPFYLLYGRHPHLPVDLIFGLVEPEEETTPKGYAKQWAHRMSEAYKIAESQSRQSSARGKAQYDRKVRGVVLKAGDRVLVRNLGERGGPGKLRSYWEKTVYVVKEQVSNNPVYVVYPENSDRRKTRTLHRNLLLLVNDLPVEAPATTPGSTRPEKQKKTVRHTSNDNMDDKDSDLASSDAESSTGGYWLRAPVSWATSGSDQLPEQAPVRETTCVLQGRENPEQSQNREVQRASESPADRGTDTYLEAAHPVYADEADGANTESESDGVDRAEGLGMEEEASARSIHSNLAVRSPELRLATVTPPKPKDPDKRYKRISSAAEVFQNTIHQTLQGIAGVKNLSDDIIVYGATQAEHDKSLTAVFQRLKERGLTLNRKKCEFNKTQLEFFGFIFSAGGVSADPKKVDAIYHAKKPKDAAEVRSLLGMANYCSRFIPNFATVTEPLRKLTRKNTTWQWGAAQDAALSTLRESLTSETTMAYFNPNRDTELIVDASPVRLGAILLQKDAEKKHVITYASRALSDVERRYSQTEREALAIVWSCEHFHLYIYGKEFTMVTDHKPLELIWNNPRSKPPARIERWGLRLQPYNLKIEYRKGTDNPADYLSRHPIPAQSPTRNTRATKVAEEYVNFIMQSNIPKAMTLDEIKSETLKDATLQKVSALIRNNAWHTVTKDTALRQYEQVKSELTVSHEDDIILKGSRIVIPSSLEHRVLQLAHEAHQGITKTKALLREKVWFPGIDRRAEAMVRNCLACQATTPETHTEPLQMSDLPDTVWQDVSADFYGPLPTGEHLLVIVDEYSRYPMVEVVHSTSANAVIPVIDKIFSMFGIPRSVKTDNGPPFTSEQFSKFAAHMGFHHRKITPLWPQANATAERFMRTLGKCLRVGHMKNIPWKQHLYTFLRLSIDLTMESQGTKRKRDHESSDSSIETPLTTDMIIENARQILQRVSDPDQIDKGSRKKATIGIFGKSGEGKSSLLSAILGKQELLPSGCFGACTAVVTQVEANLTDSNYTAEIEFFSEKEWEKELKDLFRYLKDDSEGRNEDLVDIAVEKITALYGDDADQKTLEELQNDEKFAEIETSLSTKIPKLQDDLRNLNKSINREMTRDYVSKAKGHLSLMQSGQLDKDNKTIEMKVSEFQENLKKSLTELDKYFDSIYDDLEQHLSKGVKESVNSCVDSTKKLIASNTNGRGFHKILGALCKNYGCYWSKNWDVVLDLNKTLAKDLQKNIHDEFCKIFPVTGKTGKSVQEQIDKFSIIQSDSAYPSSDKLHHIQNFIKIEEIKLKTALNRDIVDRKKEIYSSIQITIVKEMASCYQQAAAIKGTGSMKKMQDLLIATVDEKKQDMFNNAKMEALNSFNNLKLDIKSALENELQEAIERSQSQTSERTRKATFDQAKEHQKQIQERPFQLATEFPGTAKRQKLEYTQRMPHSQFHLPSIPAVITSSMSADDNDELLQMLRDINNTVQENSAMLKKLLKDNTVSEVPSSTSLPSKDVKTSLNLPLRSFDDVFRTERELNNVKTRQKYVKYLSGLGGFGQKDVIKYIMQHVLTDDLAKEFNWQGRGDKRPFSQLILAEVIRDAALKHKINRIDCESEIKKYLQKMSYKADRLGRKRPREYEDTYKQAKKKQAAMSEKKEQPAKTKKQVTETSPLPPVLSQSALSGISSHEIPKLQEVLKKTNMRINRELIRDYVNEAKGVLSFIQSIQLDTDEKMVETKGIVHKNLEENLAKALKELGCVFDSLYNIINQRLSKGVEKSVKLCIDTKNAMIASEDVCKTLESELKRSVEISLSQTTKTTLMGLSIDPTMASQDMIIENAKQILQRVSDTDQIDKGNRKKATIGIFGKSGEGKSSLLSAILGKQYLLPSGCFGACTAVITQEWEKELKDLFRYLKDDEVPMLQDDLRNLNKSINRELTRDYVNKVKGHLSLIQSGQLNKDKKKIEMTVNKFKKNLRKSLDELDKYFKSICNDLEQHLSNGVEASVKSCVDATKKLLTPNKDGRGFHKILGALCKNNGCYWSKNLDVILDLNKTLAKDFHKCIFDEFCKIFPVTGKTGKSVQEQINKFSIFQSDSAYPSSDILHHIHNFIKIEEWEKELEDLHRDVKDENEDRNEDFAEIAEEKIAALYGDDADQKTLEEKFAKMLSSGKKIISNSDKLRECSSVWIVSNINRAITDKESWGILKHCIEELGPGGKCKSMNFICTQTDIINQAAYMRCTRLPNDQIPHDKDQKKTCILHRNEQAKTKVKEKFEKSEIKKLFNTDNPFQVLTIEMKVNEFEKNLTKALKELDKYFDSIYDDLEQHLSKGVDESVNLCVDSTKNLIQG</sequence>
<dbReference type="Pfam" id="PF00078">
    <property type="entry name" value="RVT_1"/>
    <property type="match status" value="2"/>
</dbReference>
<feature type="domain" description="Integrase catalytic" evidence="17">
    <location>
        <begin position="2589"/>
        <end position="2759"/>
    </location>
</feature>
<dbReference type="PROSITE" id="PS00141">
    <property type="entry name" value="ASP_PROTEASE"/>
    <property type="match status" value="1"/>
</dbReference>
<dbReference type="PANTHER" id="PTHR37984">
    <property type="entry name" value="PROTEIN CBG26694"/>
    <property type="match status" value="1"/>
</dbReference>
<keyword evidence="6" id="KW-0540">Nuclease</keyword>
<dbReference type="PANTHER" id="PTHR37984:SF15">
    <property type="entry name" value="INTEGRASE CATALYTIC DOMAIN-CONTAINING PROTEIN"/>
    <property type="match status" value="1"/>
</dbReference>
<dbReference type="Gene3D" id="3.40.50.300">
    <property type="entry name" value="P-loop containing nucleotide triphosphate hydrolases"/>
    <property type="match status" value="1"/>
</dbReference>
<dbReference type="Gene3D" id="3.10.10.10">
    <property type="entry name" value="HIV Type 1 Reverse Transcriptase, subunit A, domain 1"/>
    <property type="match status" value="1"/>
</dbReference>
<evidence type="ECO:0000313" key="19">
    <source>
        <dbReference type="Proteomes" id="UP000290572"/>
    </source>
</evidence>
<dbReference type="PROSITE" id="PS50878">
    <property type="entry name" value="RT_POL"/>
    <property type="match status" value="1"/>
</dbReference>
<dbReference type="SUPFAM" id="SSF56672">
    <property type="entry name" value="DNA/RNA polymerases"/>
    <property type="match status" value="2"/>
</dbReference>
<dbReference type="EMBL" id="QBIY01012854">
    <property type="protein sequence ID" value="RXN15448.1"/>
    <property type="molecule type" value="Genomic_DNA"/>
</dbReference>
<dbReference type="FunFam" id="3.30.70.270:FF:000020">
    <property type="entry name" value="Transposon Tf2-6 polyprotein-like Protein"/>
    <property type="match status" value="1"/>
</dbReference>
<dbReference type="CDD" id="cd01647">
    <property type="entry name" value="RT_LTR"/>
    <property type="match status" value="1"/>
</dbReference>
<dbReference type="InterPro" id="IPR000477">
    <property type="entry name" value="RT_dom"/>
</dbReference>
<keyword evidence="7" id="KW-0255">Endonuclease</keyword>
<feature type="region of interest" description="Disordered" evidence="14">
    <location>
        <begin position="620"/>
        <end position="694"/>
    </location>
</feature>
<evidence type="ECO:0000259" key="17">
    <source>
        <dbReference type="PROSITE" id="PS50994"/>
    </source>
</evidence>
<evidence type="ECO:0000256" key="10">
    <source>
        <dbReference type="ARBA" id="ARBA00022884"/>
    </source>
</evidence>
<evidence type="ECO:0000256" key="3">
    <source>
        <dbReference type="ARBA" id="ARBA00012493"/>
    </source>
</evidence>
<dbReference type="InterPro" id="IPR041588">
    <property type="entry name" value="Integrase_H2C2"/>
</dbReference>
<dbReference type="Gene3D" id="1.10.340.70">
    <property type="match status" value="2"/>
</dbReference>
<dbReference type="InterPro" id="IPR001969">
    <property type="entry name" value="Aspartic_peptidase_AS"/>
</dbReference>
<organism evidence="18 19">
    <name type="scientific">Labeo rohita</name>
    <name type="common">Indian major carp</name>
    <name type="synonym">Cyprinus rohita</name>
    <dbReference type="NCBI Taxonomy" id="84645"/>
    <lineage>
        <taxon>Eukaryota</taxon>
        <taxon>Metazoa</taxon>
        <taxon>Chordata</taxon>
        <taxon>Craniata</taxon>
        <taxon>Vertebrata</taxon>
        <taxon>Euteleostomi</taxon>
        <taxon>Actinopterygii</taxon>
        <taxon>Neopterygii</taxon>
        <taxon>Teleostei</taxon>
        <taxon>Ostariophysi</taxon>
        <taxon>Cypriniformes</taxon>
        <taxon>Cyprinidae</taxon>
        <taxon>Labeoninae</taxon>
        <taxon>Labeonini</taxon>
        <taxon>Labeo</taxon>
    </lineage>
</organism>
<evidence type="ECO:0000256" key="9">
    <source>
        <dbReference type="ARBA" id="ARBA00022842"/>
    </source>
</evidence>
<dbReference type="PROSITE" id="PS50994">
    <property type="entry name" value="INTEGRASE"/>
    <property type="match status" value="2"/>
</dbReference>
<keyword evidence="19" id="KW-1185">Reference proteome</keyword>
<dbReference type="EC" id="2.7.7.49" evidence="3"/>
<keyword evidence="11" id="KW-0229">DNA integration</keyword>
<reference evidence="18 19" key="1">
    <citation type="submission" date="2018-03" db="EMBL/GenBank/DDBJ databases">
        <title>Draft genome sequence of Rohu Carp (Labeo rohita).</title>
        <authorList>
            <person name="Das P."/>
            <person name="Kushwaha B."/>
            <person name="Joshi C.G."/>
            <person name="Kumar D."/>
            <person name="Nagpure N.S."/>
            <person name="Sahoo L."/>
            <person name="Das S.P."/>
            <person name="Bit A."/>
            <person name="Patnaik S."/>
            <person name="Meher P.K."/>
            <person name="Jayasankar P."/>
            <person name="Koringa P.G."/>
            <person name="Patel N.V."/>
            <person name="Hinsu A.T."/>
            <person name="Kumar R."/>
            <person name="Pandey M."/>
            <person name="Agarwal S."/>
            <person name="Srivastava S."/>
            <person name="Singh M."/>
            <person name="Iquebal M.A."/>
            <person name="Jaiswal S."/>
            <person name="Angadi U.B."/>
            <person name="Kumar N."/>
            <person name="Raza M."/>
            <person name="Shah T.M."/>
            <person name="Rai A."/>
            <person name="Jena J.K."/>
        </authorList>
    </citation>
    <scope>NUCLEOTIDE SEQUENCE [LARGE SCALE GENOMIC DNA]</scope>
    <source>
        <strain evidence="18">DASCIFA01</strain>
        <tissue evidence="18">Testis</tissue>
    </source>
</reference>
<evidence type="ECO:0000256" key="5">
    <source>
        <dbReference type="ARBA" id="ARBA00022695"/>
    </source>
</evidence>
<evidence type="ECO:0000259" key="16">
    <source>
        <dbReference type="PROSITE" id="PS50878"/>
    </source>
</evidence>
<keyword evidence="4" id="KW-0808">Transferase</keyword>
<dbReference type="Pfam" id="PF00665">
    <property type="entry name" value="rve"/>
    <property type="match status" value="2"/>
</dbReference>
<dbReference type="CDD" id="cd00303">
    <property type="entry name" value="retropepsin_like"/>
    <property type="match status" value="1"/>
</dbReference>
<feature type="region of interest" description="Disordered" evidence="14">
    <location>
        <begin position="3196"/>
        <end position="3225"/>
    </location>
</feature>
<feature type="compositionally biased region" description="Basic and acidic residues" evidence="14">
    <location>
        <begin position="3205"/>
        <end position="3223"/>
    </location>
</feature>
<dbReference type="GO" id="GO:0003723">
    <property type="term" value="F:RNA binding"/>
    <property type="evidence" value="ECO:0007669"/>
    <property type="project" value="UniProtKB-KW"/>
</dbReference>
<dbReference type="Pfam" id="PF17917">
    <property type="entry name" value="RT_RNaseH"/>
    <property type="match status" value="1"/>
</dbReference>
<feature type="region of interest" description="Disordered" evidence="14">
    <location>
        <begin position="236"/>
        <end position="315"/>
    </location>
</feature>
<evidence type="ECO:0000256" key="4">
    <source>
        <dbReference type="ARBA" id="ARBA00022679"/>
    </source>
</evidence>
<dbReference type="InterPro" id="IPR012337">
    <property type="entry name" value="RNaseH-like_sf"/>
</dbReference>
<evidence type="ECO:0000256" key="14">
    <source>
        <dbReference type="SAM" id="MobiDB-lite"/>
    </source>
</evidence>
<dbReference type="SUPFAM" id="SSF50630">
    <property type="entry name" value="Acid proteases"/>
    <property type="match status" value="1"/>
</dbReference>
<dbReference type="Proteomes" id="UP000290572">
    <property type="component" value="Unassembled WGS sequence"/>
</dbReference>
<dbReference type="InterPro" id="IPR043502">
    <property type="entry name" value="DNA/RNA_pol_sf"/>
</dbReference>
<feature type="region of interest" description="Disordered" evidence="14">
    <location>
        <begin position="1306"/>
        <end position="1326"/>
    </location>
</feature>
<evidence type="ECO:0000256" key="6">
    <source>
        <dbReference type="ARBA" id="ARBA00022722"/>
    </source>
</evidence>
<evidence type="ECO:0000256" key="11">
    <source>
        <dbReference type="ARBA" id="ARBA00022908"/>
    </source>
</evidence>
<comment type="similarity">
    <text evidence="1">Belongs to the beta type-B retroviral polymerase family. HERV class-II K(HML-2) pol subfamily.</text>
</comment>
<feature type="domain" description="Reverse transcriptase" evidence="16">
    <location>
        <begin position="1062"/>
        <end position="1241"/>
    </location>
</feature>
<keyword evidence="9" id="KW-0460">Magnesium</keyword>
<dbReference type="FunFam" id="3.30.420.10:FF:000063">
    <property type="entry name" value="Retrovirus-related Pol polyprotein from transposon 297-like Protein"/>
    <property type="match status" value="1"/>
</dbReference>
<feature type="compositionally biased region" description="Basic and acidic residues" evidence="14">
    <location>
        <begin position="3430"/>
        <end position="3442"/>
    </location>
</feature>
<dbReference type="CDD" id="cd09274">
    <property type="entry name" value="RNase_HI_RT_Ty3"/>
    <property type="match status" value="2"/>
</dbReference>
<keyword evidence="8" id="KW-0378">Hydrolase</keyword>
<evidence type="ECO:0000256" key="12">
    <source>
        <dbReference type="ARBA" id="ARBA00022918"/>
    </source>
</evidence>
<dbReference type="EC" id="3.1.26.4" evidence="2"/>
<accession>A0A498M3L6</accession>
<dbReference type="InterPro" id="IPR021109">
    <property type="entry name" value="Peptidase_aspartic_dom_sf"/>
</dbReference>
<dbReference type="FunFam" id="1.10.340.70:FF:000001">
    <property type="entry name" value="Retrovirus-related Pol polyprotein from transposon gypsy-like Protein"/>
    <property type="match status" value="1"/>
</dbReference>
<dbReference type="Gene3D" id="3.30.70.270">
    <property type="match status" value="4"/>
</dbReference>
<name>A0A498M3L6_LABRO</name>
<keyword evidence="5" id="KW-0548">Nucleotidyltransferase</keyword>
<evidence type="ECO:0000259" key="15">
    <source>
        <dbReference type="PROSITE" id="PS50175"/>
    </source>
</evidence>
<dbReference type="GO" id="GO:0015074">
    <property type="term" value="P:DNA integration"/>
    <property type="evidence" value="ECO:0007669"/>
    <property type="project" value="UniProtKB-KW"/>
</dbReference>
<evidence type="ECO:0000256" key="8">
    <source>
        <dbReference type="ARBA" id="ARBA00022801"/>
    </source>
</evidence>
<dbReference type="InterPro" id="IPR001995">
    <property type="entry name" value="Peptidase_A2_cat"/>
</dbReference>
<protein>
    <recommendedName>
        <fullName evidence="13">Gypsy retrotransposon integrase-like protein 1</fullName>
        <ecNumber evidence="3">2.7.7.49</ecNumber>
        <ecNumber evidence="2">3.1.26.4</ecNumber>
    </recommendedName>
</protein>
<dbReference type="InterPro" id="IPR032071">
    <property type="entry name" value="DUF4806"/>
</dbReference>
<keyword evidence="12" id="KW-0695">RNA-directed DNA polymerase</keyword>
<dbReference type="Pfam" id="PF17921">
    <property type="entry name" value="Integrase_H2C2"/>
    <property type="match status" value="2"/>
</dbReference>
<dbReference type="GO" id="GO:0004523">
    <property type="term" value="F:RNA-DNA hybrid ribonuclease activity"/>
    <property type="evidence" value="ECO:0007669"/>
    <property type="project" value="UniProtKB-EC"/>
</dbReference>
<evidence type="ECO:0000256" key="1">
    <source>
        <dbReference type="ARBA" id="ARBA00010879"/>
    </source>
</evidence>
<dbReference type="InterPro" id="IPR001584">
    <property type="entry name" value="Integrase_cat-core"/>
</dbReference>
<dbReference type="GO" id="GO:0003964">
    <property type="term" value="F:RNA-directed DNA polymerase activity"/>
    <property type="evidence" value="ECO:0007669"/>
    <property type="project" value="UniProtKB-KW"/>
</dbReference>
<dbReference type="InterPro" id="IPR043128">
    <property type="entry name" value="Rev_trsase/Diguanyl_cyclase"/>
</dbReference>